<proteinExistence type="predicted"/>
<evidence type="ECO:0000313" key="2">
    <source>
        <dbReference type="Proteomes" id="UP000298416"/>
    </source>
</evidence>
<reference evidence="1" key="1">
    <citation type="submission" date="2018-01" db="EMBL/GenBank/DDBJ databases">
        <authorList>
            <person name="Mao J.F."/>
        </authorList>
    </citation>
    <scope>NUCLEOTIDE SEQUENCE</scope>
    <source>
        <strain evidence="1">Huo1</strain>
        <tissue evidence="1">Leaf</tissue>
    </source>
</reference>
<dbReference type="Proteomes" id="UP000298416">
    <property type="component" value="Unassembled WGS sequence"/>
</dbReference>
<comment type="caution">
    <text evidence="1">The sequence shown here is derived from an EMBL/GenBank/DDBJ whole genome shotgun (WGS) entry which is preliminary data.</text>
</comment>
<organism evidence="1">
    <name type="scientific">Salvia splendens</name>
    <name type="common">Scarlet sage</name>
    <dbReference type="NCBI Taxonomy" id="180675"/>
    <lineage>
        <taxon>Eukaryota</taxon>
        <taxon>Viridiplantae</taxon>
        <taxon>Streptophyta</taxon>
        <taxon>Embryophyta</taxon>
        <taxon>Tracheophyta</taxon>
        <taxon>Spermatophyta</taxon>
        <taxon>Magnoliopsida</taxon>
        <taxon>eudicotyledons</taxon>
        <taxon>Gunneridae</taxon>
        <taxon>Pentapetalae</taxon>
        <taxon>asterids</taxon>
        <taxon>lamiids</taxon>
        <taxon>Lamiales</taxon>
        <taxon>Lamiaceae</taxon>
        <taxon>Nepetoideae</taxon>
        <taxon>Mentheae</taxon>
        <taxon>Salviinae</taxon>
        <taxon>Salvia</taxon>
        <taxon>Salvia subgen. Calosphace</taxon>
        <taxon>core Calosphace</taxon>
    </lineage>
</organism>
<name>A0A8X8Y482_SALSN</name>
<accession>A0A8X8Y482</accession>
<keyword evidence="2" id="KW-1185">Reference proteome</keyword>
<dbReference type="EMBL" id="PNBA02000005">
    <property type="protein sequence ID" value="KAG6424489.1"/>
    <property type="molecule type" value="Genomic_DNA"/>
</dbReference>
<evidence type="ECO:0000313" key="1">
    <source>
        <dbReference type="EMBL" id="KAG6424489.1"/>
    </source>
</evidence>
<gene>
    <name evidence="1" type="ORF">SASPL_114907</name>
</gene>
<reference evidence="1" key="2">
    <citation type="submission" date="2020-08" db="EMBL/GenBank/DDBJ databases">
        <title>Plant Genome Project.</title>
        <authorList>
            <person name="Zhang R.-G."/>
        </authorList>
    </citation>
    <scope>NUCLEOTIDE SEQUENCE</scope>
    <source>
        <strain evidence="1">Huo1</strain>
        <tissue evidence="1">Leaf</tissue>
    </source>
</reference>
<protein>
    <submittedName>
        <fullName evidence="1">Uncharacterized protein</fullName>
    </submittedName>
</protein>
<sequence>MGIFVSSDEAYQHLTVDGFIPRYEDWIAHGELPTILASRCENQHNNVDALGDDDMQGLVHDVFGVPNEDGYADGTNSQMDSEISNGQAREFYRLIDESQQPLYEGCAKFSKL</sequence>
<dbReference type="AlphaFoldDB" id="A0A8X8Y482"/>